<dbReference type="EMBL" id="CM047590">
    <property type="protein sequence ID" value="KAI9919512.1"/>
    <property type="molecule type" value="Genomic_DNA"/>
</dbReference>
<proteinExistence type="predicted"/>
<gene>
    <name evidence="1" type="ORF">PsorP6_017390</name>
</gene>
<dbReference type="Proteomes" id="UP001163321">
    <property type="component" value="Chromosome 11"/>
</dbReference>
<evidence type="ECO:0000313" key="2">
    <source>
        <dbReference type="Proteomes" id="UP001163321"/>
    </source>
</evidence>
<protein>
    <submittedName>
        <fullName evidence="1">Uncharacterized protein</fullName>
    </submittedName>
</protein>
<reference evidence="1 2" key="1">
    <citation type="journal article" date="2022" name="bioRxiv">
        <title>The genome of the oomycete Peronosclerospora sorghi, a cosmopolitan pathogen of maize and sorghum, is inflated with dispersed pseudogenes.</title>
        <authorList>
            <person name="Fletcher K."/>
            <person name="Martin F."/>
            <person name="Isakeit T."/>
            <person name="Cavanaugh K."/>
            <person name="Magill C."/>
            <person name="Michelmore R."/>
        </authorList>
    </citation>
    <scope>NUCLEOTIDE SEQUENCE [LARGE SCALE GENOMIC DNA]</scope>
    <source>
        <strain evidence="1">P6</strain>
    </source>
</reference>
<keyword evidence="2" id="KW-1185">Reference proteome</keyword>
<sequence length="80" mass="9231">MNNTFYLGIFAALMTFKMGNLEVRVPPKESDAAITQDNVDPEHWHECRHDRGQKRKHTTRDRGGGAEWCLVAVHQVISRR</sequence>
<evidence type="ECO:0000313" key="1">
    <source>
        <dbReference type="EMBL" id="KAI9919512.1"/>
    </source>
</evidence>
<organism evidence="1 2">
    <name type="scientific">Peronosclerospora sorghi</name>
    <dbReference type="NCBI Taxonomy" id="230839"/>
    <lineage>
        <taxon>Eukaryota</taxon>
        <taxon>Sar</taxon>
        <taxon>Stramenopiles</taxon>
        <taxon>Oomycota</taxon>
        <taxon>Peronosporomycetes</taxon>
        <taxon>Peronosporales</taxon>
        <taxon>Peronosporaceae</taxon>
        <taxon>Peronosclerospora</taxon>
    </lineage>
</organism>
<accession>A0ACC0WM99</accession>
<name>A0ACC0WM99_9STRA</name>
<comment type="caution">
    <text evidence="1">The sequence shown here is derived from an EMBL/GenBank/DDBJ whole genome shotgun (WGS) entry which is preliminary data.</text>
</comment>